<organism evidence="1 2">
    <name type="scientific">Hyalomma asiaticum</name>
    <name type="common">Tick</name>
    <dbReference type="NCBI Taxonomy" id="266040"/>
    <lineage>
        <taxon>Eukaryota</taxon>
        <taxon>Metazoa</taxon>
        <taxon>Ecdysozoa</taxon>
        <taxon>Arthropoda</taxon>
        <taxon>Chelicerata</taxon>
        <taxon>Arachnida</taxon>
        <taxon>Acari</taxon>
        <taxon>Parasitiformes</taxon>
        <taxon>Ixodida</taxon>
        <taxon>Ixodoidea</taxon>
        <taxon>Ixodidae</taxon>
        <taxon>Hyalomminae</taxon>
        <taxon>Hyalomma</taxon>
    </lineage>
</organism>
<comment type="caution">
    <text evidence="1">The sequence shown here is derived from an EMBL/GenBank/DDBJ whole genome shotgun (WGS) entry which is preliminary data.</text>
</comment>
<proteinExistence type="predicted"/>
<dbReference type="Proteomes" id="UP000821845">
    <property type="component" value="Chromosome 3"/>
</dbReference>
<protein>
    <submittedName>
        <fullName evidence="1">Uncharacterized protein</fullName>
    </submittedName>
</protein>
<reference evidence="1" key="1">
    <citation type="submission" date="2020-05" db="EMBL/GenBank/DDBJ databases">
        <title>Large-scale comparative analyses of tick genomes elucidate their genetic diversity and vector capacities.</title>
        <authorList>
            <person name="Jia N."/>
            <person name="Wang J."/>
            <person name="Shi W."/>
            <person name="Du L."/>
            <person name="Sun Y."/>
            <person name="Zhan W."/>
            <person name="Jiang J."/>
            <person name="Wang Q."/>
            <person name="Zhang B."/>
            <person name="Ji P."/>
            <person name="Sakyi L.B."/>
            <person name="Cui X."/>
            <person name="Yuan T."/>
            <person name="Jiang B."/>
            <person name="Yang W."/>
            <person name="Lam T.T.-Y."/>
            <person name="Chang Q."/>
            <person name="Ding S."/>
            <person name="Wang X."/>
            <person name="Zhu J."/>
            <person name="Ruan X."/>
            <person name="Zhao L."/>
            <person name="Wei J."/>
            <person name="Que T."/>
            <person name="Du C."/>
            <person name="Cheng J."/>
            <person name="Dai P."/>
            <person name="Han X."/>
            <person name="Huang E."/>
            <person name="Gao Y."/>
            <person name="Liu J."/>
            <person name="Shao H."/>
            <person name="Ye R."/>
            <person name="Li L."/>
            <person name="Wei W."/>
            <person name="Wang X."/>
            <person name="Wang C."/>
            <person name="Yang T."/>
            <person name="Huo Q."/>
            <person name="Li W."/>
            <person name="Guo W."/>
            <person name="Chen H."/>
            <person name="Zhou L."/>
            <person name="Ni X."/>
            <person name="Tian J."/>
            <person name="Zhou Y."/>
            <person name="Sheng Y."/>
            <person name="Liu T."/>
            <person name="Pan Y."/>
            <person name="Xia L."/>
            <person name="Li J."/>
            <person name="Zhao F."/>
            <person name="Cao W."/>
        </authorList>
    </citation>
    <scope>NUCLEOTIDE SEQUENCE</scope>
    <source>
        <strain evidence="1">Hyas-2018</strain>
    </source>
</reference>
<dbReference type="EMBL" id="CM023483">
    <property type="protein sequence ID" value="KAH6936719.1"/>
    <property type="molecule type" value="Genomic_DNA"/>
</dbReference>
<keyword evidence="2" id="KW-1185">Reference proteome</keyword>
<name>A0ACB7SRZ9_HYAAI</name>
<sequence>MPKCLRLPLSSRHVIKNFSYFEYQERTLLVIRDIHPEMSTKVLSLISRSSPGPFKMFIVVMAGAVLQLSTVRCDSDRAEFRLDRCHAAAREGGGDSTPGLCVPVTWCPHVEAEVPRDDRPSPCGVREGTLLECCPTADVVKPAPADIGCGAAVNDPRGLYREPIKEGLTPAGSPWPWMAAIFKGNEFICGGSLLDADTVLTAAQCFYELKNNTDAQSKAVLSGINLLRTNMAAINTPGMKVLCCQGYRVGRINNDIALVKTVTKAPYGSHIRPVCLPQPDFELSGPVIVIGWGHAVFGGSLSNRLQERQALVISNEKCDEIMRQSPTFPKFAPEGITEGIVCAHNETGVDACQGDSGGPMLAQGADSRWNVVGVVSFGIGCGGRYPGGYTRVTAFLDWIARNRH</sequence>
<evidence type="ECO:0000313" key="1">
    <source>
        <dbReference type="EMBL" id="KAH6936719.1"/>
    </source>
</evidence>
<gene>
    <name evidence="1" type="ORF">HPB50_020923</name>
</gene>
<accession>A0ACB7SRZ9</accession>
<evidence type="ECO:0000313" key="2">
    <source>
        <dbReference type="Proteomes" id="UP000821845"/>
    </source>
</evidence>